<evidence type="ECO:0000313" key="1">
    <source>
        <dbReference type="EnsemblProtists" id="HpaP804978"/>
    </source>
</evidence>
<reference evidence="1" key="2">
    <citation type="submission" date="2015-06" db="UniProtKB">
        <authorList>
            <consortium name="EnsemblProtists"/>
        </authorList>
    </citation>
    <scope>IDENTIFICATION</scope>
    <source>
        <strain evidence="1">Emoy2</strain>
    </source>
</reference>
<dbReference type="HOGENOM" id="CLU_204858_0_0_1"/>
<sequence length="60" mass="6783">MMTTYGQAPELPEEHPSEIFRGLQLFSNVNIDPENPDVQQALTRLQDQLKSRLGSLEQGN</sequence>
<accession>M4BFA9</accession>
<dbReference type="InParanoid" id="M4BFA9"/>
<proteinExistence type="predicted"/>
<reference evidence="2" key="1">
    <citation type="journal article" date="2010" name="Science">
        <title>Signatures of adaptation to obligate biotrophy in the Hyaloperonospora arabidopsidis genome.</title>
        <authorList>
            <person name="Baxter L."/>
            <person name="Tripathy S."/>
            <person name="Ishaque N."/>
            <person name="Boot N."/>
            <person name="Cabral A."/>
            <person name="Kemen E."/>
            <person name="Thines M."/>
            <person name="Ah-Fong A."/>
            <person name="Anderson R."/>
            <person name="Badejoko W."/>
            <person name="Bittner-Eddy P."/>
            <person name="Boore J.L."/>
            <person name="Chibucos M.C."/>
            <person name="Coates M."/>
            <person name="Dehal P."/>
            <person name="Delehaunty K."/>
            <person name="Dong S."/>
            <person name="Downton P."/>
            <person name="Dumas B."/>
            <person name="Fabro G."/>
            <person name="Fronick C."/>
            <person name="Fuerstenberg S.I."/>
            <person name="Fulton L."/>
            <person name="Gaulin E."/>
            <person name="Govers F."/>
            <person name="Hughes L."/>
            <person name="Humphray S."/>
            <person name="Jiang R.H."/>
            <person name="Judelson H."/>
            <person name="Kamoun S."/>
            <person name="Kyung K."/>
            <person name="Meijer H."/>
            <person name="Minx P."/>
            <person name="Morris P."/>
            <person name="Nelson J."/>
            <person name="Phuntumart V."/>
            <person name="Qutob D."/>
            <person name="Rehmany A."/>
            <person name="Rougon-Cardoso A."/>
            <person name="Ryden P."/>
            <person name="Torto-Alalibo T."/>
            <person name="Studholme D."/>
            <person name="Wang Y."/>
            <person name="Win J."/>
            <person name="Wood J."/>
            <person name="Clifton S.W."/>
            <person name="Rogers J."/>
            <person name="Van den Ackerveken G."/>
            <person name="Jones J.D."/>
            <person name="McDowell J.M."/>
            <person name="Beynon J."/>
            <person name="Tyler B.M."/>
        </authorList>
    </citation>
    <scope>NUCLEOTIDE SEQUENCE [LARGE SCALE GENOMIC DNA]</scope>
    <source>
        <strain evidence="2">Emoy2</strain>
    </source>
</reference>
<dbReference type="VEuPathDB" id="FungiDB:HpaG804978"/>
<organism evidence="1 2">
    <name type="scientific">Hyaloperonospora arabidopsidis (strain Emoy2)</name>
    <name type="common">Downy mildew agent</name>
    <name type="synonym">Peronospora arabidopsidis</name>
    <dbReference type="NCBI Taxonomy" id="559515"/>
    <lineage>
        <taxon>Eukaryota</taxon>
        <taxon>Sar</taxon>
        <taxon>Stramenopiles</taxon>
        <taxon>Oomycota</taxon>
        <taxon>Peronosporomycetes</taxon>
        <taxon>Peronosporales</taxon>
        <taxon>Peronosporaceae</taxon>
        <taxon>Hyaloperonospora</taxon>
    </lineage>
</organism>
<dbReference type="AlphaFoldDB" id="M4BFA9"/>
<dbReference type="Proteomes" id="UP000011713">
    <property type="component" value="Unassembled WGS sequence"/>
</dbReference>
<dbReference type="EnsemblProtists" id="HpaT804978">
    <property type="protein sequence ID" value="HpaP804978"/>
    <property type="gene ID" value="HpaG804978"/>
</dbReference>
<dbReference type="EMBL" id="JH598203">
    <property type="status" value="NOT_ANNOTATED_CDS"/>
    <property type="molecule type" value="Genomic_DNA"/>
</dbReference>
<protein>
    <submittedName>
        <fullName evidence="1">Uncharacterized protein</fullName>
    </submittedName>
</protein>
<keyword evidence="2" id="KW-1185">Reference proteome</keyword>
<evidence type="ECO:0000313" key="2">
    <source>
        <dbReference type="Proteomes" id="UP000011713"/>
    </source>
</evidence>
<name>M4BFA9_HYAAE</name>